<reference evidence="1" key="1">
    <citation type="submission" date="2020-09" db="EMBL/GenBank/DDBJ databases">
        <title>Genome-Enabled Discovery of Anthraquinone Biosynthesis in Senna tora.</title>
        <authorList>
            <person name="Kang S.-H."/>
            <person name="Pandey R.P."/>
            <person name="Lee C.-M."/>
            <person name="Sim J.-S."/>
            <person name="Jeong J.-T."/>
            <person name="Choi B.-S."/>
            <person name="Jung M."/>
            <person name="Ginzburg D."/>
            <person name="Zhao K."/>
            <person name="Won S.Y."/>
            <person name="Oh T.-J."/>
            <person name="Yu Y."/>
            <person name="Kim N.-H."/>
            <person name="Lee O.R."/>
            <person name="Lee T.-H."/>
            <person name="Bashyal P."/>
            <person name="Kim T.-S."/>
            <person name="Lee W.-H."/>
            <person name="Kawkins C."/>
            <person name="Kim C.-K."/>
            <person name="Kim J.S."/>
            <person name="Ahn B.O."/>
            <person name="Rhee S.Y."/>
            <person name="Sohng J.K."/>
        </authorList>
    </citation>
    <scope>NUCLEOTIDE SEQUENCE</scope>
    <source>
        <tissue evidence="1">Leaf</tissue>
    </source>
</reference>
<sequence length="68" mass="7690">MSLSIEDLAARKSDYLDSSLEVSLCHMLHFDPAHAPEILKRKKLTHDSLIFGGRRSTWLTVGRPTRIA</sequence>
<evidence type="ECO:0000313" key="1">
    <source>
        <dbReference type="EMBL" id="KAF7821621.1"/>
    </source>
</evidence>
<protein>
    <submittedName>
        <fullName evidence="1">Uncharacterized protein</fullName>
    </submittedName>
</protein>
<keyword evidence="2" id="KW-1185">Reference proteome</keyword>
<name>A0A834TIM2_9FABA</name>
<dbReference type="Proteomes" id="UP000634136">
    <property type="component" value="Unassembled WGS sequence"/>
</dbReference>
<comment type="caution">
    <text evidence="1">The sequence shown here is derived from an EMBL/GenBank/DDBJ whole genome shotgun (WGS) entry which is preliminary data.</text>
</comment>
<accession>A0A834TIM2</accession>
<dbReference type="EMBL" id="JAAIUW010000008">
    <property type="protein sequence ID" value="KAF7821621.1"/>
    <property type="molecule type" value="Genomic_DNA"/>
</dbReference>
<evidence type="ECO:0000313" key="2">
    <source>
        <dbReference type="Proteomes" id="UP000634136"/>
    </source>
</evidence>
<gene>
    <name evidence="1" type="ORF">G2W53_027076</name>
</gene>
<organism evidence="1 2">
    <name type="scientific">Senna tora</name>
    <dbReference type="NCBI Taxonomy" id="362788"/>
    <lineage>
        <taxon>Eukaryota</taxon>
        <taxon>Viridiplantae</taxon>
        <taxon>Streptophyta</taxon>
        <taxon>Embryophyta</taxon>
        <taxon>Tracheophyta</taxon>
        <taxon>Spermatophyta</taxon>
        <taxon>Magnoliopsida</taxon>
        <taxon>eudicotyledons</taxon>
        <taxon>Gunneridae</taxon>
        <taxon>Pentapetalae</taxon>
        <taxon>rosids</taxon>
        <taxon>fabids</taxon>
        <taxon>Fabales</taxon>
        <taxon>Fabaceae</taxon>
        <taxon>Caesalpinioideae</taxon>
        <taxon>Cassia clade</taxon>
        <taxon>Senna</taxon>
    </lineage>
</organism>
<proteinExistence type="predicted"/>
<dbReference type="AlphaFoldDB" id="A0A834TIM2"/>